<dbReference type="AlphaFoldDB" id="A0A9D1RFZ5"/>
<reference evidence="2" key="2">
    <citation type="submission" date="2021-04" db="EMBL/GenBank/DDBJ databases">
        <authorList>
            <person name="Gilroy R."/>
        </authorList>
    </citation>
    <scope>NUCLEOTIDE SEQUENCE</scope>
    <source>
        <strain evidence="2">Gambia16-930</strain>
    </source>
</reference>
<feature type="domain" description="AB hydrolase-1" evidence="1">
    <location>
        <begin position="24"/>
        <end position="124"/>
    </location>
</feature>
<dbReference type="InterPro" id="IPR050266">
    <property type="entry name" value="AB_hydrolase_sf"/>
</dbReference>
<accession>A0A9D1RFZ5</accession>
<dbReference type="PRINTS" id="PR00111">
    <property type="entry name" value="ABHYDROLASE"/>
</dbReference>
<sequence>MIHHTFDFKGTTVNYQDEGSGDVVIVFLHGFLEDLRVWAPYVYSYMRSVRVIAIDLLGHGESGCLSDIHSMDVQAEMVKAVLDRAKVSSCVMIGHSMGGYVTLAFAKLYPQCLKGFCLLNSHALNDGEEAKERRRRTCDIIAENRAGFIVKFIPNLFAVENRAALSADIKELQEYALCTKTEGMTAAQKGMLLRPNYLDVLQSSKVPVLFIIGKLTTVFPWNR</sequence>
<keyword evidence="2" id="KW-0378">Hydrolase</keyword>
<proteinExistence type="predicted"/>
<dbReference type="InterPro" id="IPR000073">
    <property type="entry name" value="AB_hydrolase_1"/>
</dbReference>
<comment type="caution">
    <text evidence="2">The sequence shown here is derived from an EMBL/GenBank/DDBJ whole genome shotgun (WGS) entry which is preliminary data.</text>
</comment>
<dbReference type="EMBL" id="DXGG01000130">
    <property type="protein sequence ID" value="HIW87408.1"/>
    <property type="molecule type" value="Genomic_DNA"/>
</dbReference>
<dbReference type="Proteomes" id="UP000824267">
    <property type="component" value="Unassembled WGS sequence"/>
</dbReference>
<reference evidence="2" key="1">
    <citation type="journal article" date="2021" name="PeerJ">
        <title>Extensive microbial diversity within the chicken gut microbiome revealed by metagenomics and culture.</title>
        <authorList>
            <person name="Gilroy R."/>
            <person name="Ravi A."/>
            <person name="Getino M."/>
            <person name="Pursley I."/>
            <person name="Horton D.L."/>
            <person name="Alikhan N.F."/>
            <person name="Baker D."/>
            <person name="Gharbi K."/>
            <person name="Hall N."/>
            <person name="Watson M."/>
            <person name="Adriaenssens E.M."/>
            <person name="Foster-Nyarko E."/>
            <person name="Jarju S."/>
            <person name="Secka A."/>
            <person name="Antonio M."/>
            <person name="Oren A."/>
            <person name="Chaudhuri R.R."/>
            <person name="La Ragione R."/>
            <person name="Hildebrand F."/>
            <person name="Pallen M.J."/>
        </authorList>
    </citation>
    <scope>NUCLEOTIDE SEQUENCE</scope>
    <source>
        <strain evidence="2">Gambia16-930</strain>
    </source>
</reference>
<evidence type="ECO:0000259" key="1">
    <source>
        <dbReference type="Pfam" id="PF00561"/>
    </source>
</evidence>
<organism evidence="2 3">
    <name type="scientific">Candidatus Onthomorpha intestinigallinarum</name>
    <dbReference type="NCBI Taxonomy" id="2840880"/>
    <lineage>
        <taxon>Bacteria</taxon>
        <taxon>Pseudomonadati</taxon>
        <taxon>Bacteroidota</taxon>
        <taxon>Bacteroidia</taxon>
        <taxon>Bacteroidales</taxon>
        <taxon>Candidatus Onthomorpha</taxon>
    </lineage>
</organism>
<dbReference type="InterPro" id="IPR029058">
    <property type="entry name" value="AB_hydrolase_fold"/>
</dbReference>
<dbReference type="PANTHER" id="PTHR43798:SF33">
    <property type="entry name" value="HYDROLASE, PUTATIVE (AFU_ORTHOLOGUE AFUA_2G14860)-RELATED"/>
    <property type="match status" value="1"/>
</dbReference>
<dbReference type="Gene3D" id="3.40.50.1820">
    <property type="entry name" value="alpha/beta hydrolase"/>
    <property type="match status" value="1"/>
</dbReference>
<protein>
    <submittedName>
        <fullName evidence="2">Alpha/beta fold hydrolase</fullName>
    </submittedName>
</protein>
<dbReference type="Pfam" id="PF00561">
    <property type="entry name" value="Abhydrolase_1"/>
    <property type="match status" value="1"/>
</dbReference>
<evidence type="ECO:0000313" key="3">
    <source>
        <dbReference type="Proteomes" id="UP000824267"/>
    </source>
</evidence>
<dbReference type="PANTHER" id="PTHR43798">
    <property type="entry name" value="MONOACYLGLYCEROL LIPASE"/>
    <property type="match status" value="1"/>
</dbReference>
<dbReference type="SUPFAM" id="SSF53474">
    <property type="entry name" value="alpha/beta-Hydrolases"/>
    <property type="match status" value="1"/>
</dbReference>
<gene>
    <name evidence="2" type="ORF">IAC47_03945</name>
</gene>
<name>A0A9D1RFZ5_9BACT</name>
<dbReference type="GO" id="GO:0016020">
    <property type="term" value="C:membrane"/>
    <property type="evidence" value="ECO:0007669"/>
    <property type="project" value="TreeGrafter"/>
</dbReference>
<evidence type="ECO:0000313" key="2">
    <source>
        <dbReference type="EMBL" id="HIW87408.1"/>
    </source>
</evidence>
<dbReference type="GO" id="GO:0016787">
    <property type="term" value="F:hydrolase activity"/>
    <property type="evidence" value="ECO:0007669"/>
    <property type="project" value="UniProtKB-KW"/>
</dbReference>